<feature type="region of interest" description="Disordered" evidence="1">
    <location>
        <begin position="1"/>
        <end position="30"/>
    </location>
</feature>
<accession>A0A7V7PQH8</accession>
<dbReference type="Pfam" id="PF14384">
    <property type="entry name" value="BrnA_antitoxin"/>
    <property type="match status" value="1"/>
</dbReference>
<sequence>MTATRGKAAQEFQAGQGYTQEDWEAVSDSPDLTEEELATLRPAQEVLPPTFFEGLGAARAEAQRGRGRPRSEAAKVPVTLRLEPDVLDRFKAAGGDWRQRMQDALRKATLEA</sequence>
<dbReference type="InterPro" id="IPR025528">
    <property type="entry name" value="BrnA_antitoxin"/>
</dbReference>
<evidence type="ECO:0000256" key="1">
    <source>
        <dbReference type="SAM" id="MobiDB-lite"/>
    </source>
</evidence>
<reference evidence="2 3" key="1">
    <citation type="submission" date="2019-09" db="EMBL/GenBank/DDBJ databases">
        <title>YIM 132180 draft genome.</title>
        <authorList>
            <person name="Zhang K."/>
        </authorList>
    </citation>
    <scope>NUCLEOTIDE SEQUENCE [LARGE SCALE GENOMIC DNA]</scope>
    <source>
        <strain evidence="2 3">YIM 132180</strain>
    </source>
</reference>
<dbReference type="AlphaFoldDB" id="A0A7V7PQH8"/>
<evidence type="ECO:0000313" key="3">
    <source>
        <dbReference type="Proteomes" id="UP000432089"/>
    </source>
</evidence>
<feature type="compositionally biased region" description="Acidic residues" evidence="1">
    <location>
        <begin position="21"/>
        <end position="30"/>
    </location>
</feature>
<dbReference type="Proteomes" id="UP000432089">
    <property type="component" value="Unassembled WGS sequence"/>
</dbReference>
<protein>
    <submittedName>
        <fullName evidence="2">BrnA antitoxin family protein</fullName>
    </submittedName>
</protein>
<dbReference type="EMBL" id="VZDO01000005">
    <property type="protein sequence ID" value="KAB0680416.1"/>
    <property type="molecule type" value="Genomic_DNA"/>
</dbReference>
<comment type="caution">
    <text evidence="2">The sequence shown here is derived from an EMBL/GenBank/DDBJ whole genome shotgun (WGS) entry which is preliminary data.</text>
</comment>
<proteinExistence type="predicted"/>
<gene>
    <name evidence="2" type="ORF">F6X38_08140</name>
</gene>
<evidence type="ECO:0000313" key="2">
    <source>
        <dbReference type="EMBL" id="KAB0680416.1"/>
    </source>
</evidence>
<keyword evidence="3" id="KW-1185">Reference proteome</keyword>
<organism evidence="2 3">
    <name type="scientific">Plantimonas leprariae</name>
    <dbReference type="NCBI Taxonomy" id="2615207"/>
    <lineage>
        <taxon>Bacteria</taxon>
        <taxon>Pseudomonadati</taxon>
        <taxon>Pseudomonadota</taxon>
        <taxon>Alphaproteobacteria</taxon>
        <taxon>Hyphomicrobiales</taxon>
        <taxon>Aurantimonadaceae</taxon>
        <taxon>Plantimonas</taxon>
    </lineage>
</organism>
<name>A0A7V7PQH8_9HYPH</name>